<dbReference type="Gene3D" id="1.10.357.10">
    <property type="entry name" value="Tetracycline Repressor, domain 2"/>
    <property type="match status" value="1"/>
</dbReference>
<sequence>MGRTKQFDRTEVLKEAIQLFWKKGYADTSLSDLEKATGVNKSGLYSEFKDKDDIFLEALKLYRETHPGYAVLENEPFGWHNIENFFKANMTCKGQKGCFLSNTTREYSIIPQKVKNLMEENSVHIYELLLKNIKATGTKKDPDLLAKMIMTYAGGASLKLNAMKPEALEAETKAFLEMLKN</sequence>
<dbReference type="GO" id="GO:0003677">
    <property type="term" value="F:DNA binding"/>
    <property type="evidence" value="ECO:0007669"/>
    <property type="project" value="UniProtKB-UniRule"/>
</dbReference>
<evidence type="ECO:0000256" key="1">
    <source>
        <dbReference type="ARBA" id="ARBA00023015"/>
    </source>
</evidence>
<reference evidence="6 7" key="1">
    <citation type="submission" date="2023-11" db="EMBL/GenBank/DDBJ databases">
        <title>Peredibacter starrii A3.12.</title>
        <authorList>
            <person name="Mitchell R.J."/>
        </authorList>
    </citation>
    <scope>NUCLEOTIDE SEQUENCE [LARGE SCALE GENOMIC DNA]</scope>
    <source>
        <strain evidence="6 7">A3.12</strain>
    </source>
</reference>
<dbReference type="InterPro" id="IPR009057">
    <property type="entry name" value="Homeodomain-like_sf"/>
</dbReference>
<dbReference type="EMBL" id="CP139487">
    <property type="protein sequence ID" value="WPU66641.1"/>
    <property type="molecule type" value="Genomic_DNA"/>
</dbReference>
<keyword evidence="7" id="KW-1185">Reference proteome</keyword>
<dbReference type="SUPFAM" id="SSF46689">
    <property type="entry name" value="Homeodomain-like"/>
    <property type="match status" value="1"/>
</dbReference>
<evidence type="ECO:0000313" key="7">
    <source>
        <dbReference type="Proteomes" id="UP001324634"/>
    </source>
</evidence>
<dbReference type="PROSITE" id="PS50977">
    <property type="entry name" value="HTH_TETR_2"/>
    <property type="match status" value="1"/>
</dbReference>
<dbReference type="KEGG" id="psti:SOO65_07775"/>
<name>A0AAX4HTT8_9BACT</name>
<dbReference type="PRINTS" id="PR00455">
    <property type="entry name" value="HTHTETR"/>
</dbReference>
<accession>A0AAX4HTT8</accession>
<dbReference type="InterPro" id="IPR001647">
    <property type="entry name" value="HTH_TetR"/>
</dbReference>
<keyword evidence="2 4" id="KW-0238">DNA-binding</keyword>
<proteinExistence type="predicted"/>
<evidence type="ECO:0000256" key="4">
    <source>
        <dbReference type="PROSITE-ProRule" id="PRU00335"/>
    </source>
</evidence>
<feature type="DNA-binding region" description="H-T-H motif" evidence="4">
    <location>
        <begin position="29"/>
        <end position="48"/>
    </location>
</feature>
<dbReference type="AlphaFoldDB" id="A0AAX4HTT8"/>
<dbReference type="Proteomes" id="UP001324634">
    <property type="component" value="Chromosome"/>
</dbReference>
<feature type="domain" description="HTH tetR-type" evidence="5">
    <location>
        <begin position="6"/>
        <end position="66"/>
    </location>
</feature>
<dbReference type="Pfam" id="PF00440">
    <property type="entry name" value="TetR_N"/>
    <property type="match status" value="1"/>
</dbReference>
<evidence type="ECO:0000256" key="3">
    <source>
        <dbReference type="ARBA" id="ARBA00023163"/>
    </source>
</evidence>
<dbReference type="PANTHER" id="PTHR47506:SF1">
    <property type="entry name" value="HTH-TYPE TRANSCRIPTIONAL REGULATOR YJDC"/>
    <property type="match status" value="1"/>
</dbReference>
<dbReference type="PANTHER" id="PTHR47506">
    <property type="entry name" value="TRANSCRIPTIONAL REGULATORY PROTEIN"/>
    <property type="match status" value="1"/>
</dbReference>
<protein>
    <submittedName>
        <fullName evidence="6">TetR/AcrR family transcriptional regulator</fullName>
    </submittedName>
</protein>
<evidence type="ECO:0000259" key="5">
    <source>
        <dbReference type="PROSITE" id="PS50977"/>
    </source>
</evidence>
<keyword evidence="3" id="KW-0804">Transcription</keyword>
<dbReference type="RefSeq" id="WP_321399059.1">
    <property type="nucleotide sequence ID" value="NZ_CP139487.1"/>
</dbReference>
<keyword evidence="1" id="KW-0805">Transcription regulation</keyword>
<evidence type="ECO:0000256" key="2">
    <source>
        <dbReference type="ARBA" id="ARBA00023125"/>
    </source>
</evidence>
<gene>
    <name evidence="6" type="ORF">SOO65_07775</name>
</gene>
<organism evidence="6 7">
    <name type="scientific">Peredibacter starrii</name>
    <dbReference type="NCBI Taxonomy" id="28202"/>
    <lineage>
        <taxon>Bacteria</taxon>
        <taxon>Pseudomonadati</taxon>
        <taxon>Bdellovibrionota</taxon>
        <taxon>Bacteriovoracia</taxon>
        <taxon>Bacteriovoracales</taxon>
        <taxon>Bacteriovoracaceae</taxon>
        <taxon>Peredibacter</taxon>
    </lineage>
</organism>
<evidence type="ECO:0000313" key="6">
    <source>
        <dbReference type="EMBL" id="WPU66641.1"/>
    </source>
</evidence>